<accession>A0A7T5RKE5</accession>
<proteinExistence type="inferred from homology"/>
<dbReference type="InterPro" id="IPR016055">
    <property type="entry name" value="A-D-PHexomutase_a/b/a-I/II/III"/>
</dbReference>
<feature type="domain" description="Alpha-D-phosphohexomutase alpha/beta/alpha" evidence="11">
    <location>
        <begin position="262"/>
        <end position="370"/>
    </location>
</feature>
<dbReference type="PRINTS" id="PR00509">
    <property type="entry name" value="PGMPMM"/>
</dbReference>
<dbReference type="GO" id="GO:0005975">
    <property type="term" value="P:carbohydrate metabolic process"/>
    <property type="evidence" value="ECO:0007669"/>
    <property type="project" value="InterPro"/>
</dbReference>
<dbReference type="GO" id="GO:0000287">
    <property type="term" value="F:magnesium ion binding"/>
    <property type="evidence" value="ECO:0007669"/>
    <property type="project" value="InterPro"/>
</dbReference>
<evidence type="ECO:0000256" key="5">
    <source>
        <dbReference type="ARBA" id="ARBA00022842"/>
    </source>
</evidence>
<protein>
    <submittedName>
        <fullName evidence="12">Phosphomannomutase/phosphoglucomutase</fullName>
    </submittedName>
</protein>
<dbReference type="Pfam" id="PF02880">
    <property type="entry name" value="PGM_PMM_III"/>
    <property type="match status" value="1"/>
</dbReference>
<gene>
    <name evidence="12" type="ORF">HYW89_00090</name>
</gene>
<dbReference type="InterPro" id="IPR005844">
    <property type="entry name" value="A-D-PHexomutase_a/b/a-I"/>
</dbReference>
<evidence type="ECO:0000259" key="11">
    <source>
        <dbReference type="Pfam" id="PF02880"/>
    </source>
</evidence>
<feature type="domain" description="Alpha-D-phosphohexomutase alpha/beta/alpha" evidence="9">
    <location>
        <begin position="7"/>
        <end position="126"/>
    </location>
</feature>
<feature type="domain" description="Alpha-D-phosphohexomutase alpha/beta/alpha" evidence="10">
    <location>
        <begin position="156"/>
        <end position="256"/>
    </location>
</feature>
<dbReference type="CDD" id="cd03089">
    <property type="entry name" value="PMM_PGM"/>
    <property type="match status" value="1"/>
</dbReference>
<dbReference type="InterPro" id="IPR005843">
    <property type="entry name" value="A-D-PHexomutase_C"/>
</dbReference>
<evidence type="ECO:0000256" key="1">
    <source>
        <dbReference type="ARBA" id="ARBA00001946"/>
    </source>
</evidence>
<reference evidence="12 13" key="1">
    <citation type="submission" date="2020-07" db="EMBL/GenBank/DDBJ databases">
        <title>Huge and variable diversity of episymbiotic CPR bacteria and DPANN archaea in groundwater ecosystems.</title>
        <authorList>
            <person name="He C.Y."/>
            <person name="Keren R."/>
            <person name="Whittaker M."/>
            <person name="Farag I.F."/>
            <person name="Doudna J."/>
            <person name="Cate J.H.D."/>
            <person name="Banfield J.F."/>
        </authorList>
    </citation>
    <scope>NUCLEOTIDE SEQUENCE [LARGE SCALE GENOMIC DNA]</scope>
    <source>
        <strain evidence="12">NC_groundwater_541_Ag_S-0.1um_46_50</strain>
    </source>
</reference>
<organism evidence="12 13">
    <name type="scientific">Candidatus Sungiibacteriota bacterium</name>
    <dbReference type="NCBI Taxonomy" id="2750080"/>
    <lineage>
        <taxon>Bacteria</taxon>
        <taxon>Candidatus Sungiibacteriota</taxon>
    </lineage>
</organism>
<evidence type="ECO:0000259" key="10">
    <source>
        <dbReference type="Pfam" id="PF02879"/>
    </source>
</evidence>
<evidence type="ECO:0000313" key="12">
    <source>
        <dbReference type="EMBL" id="QQG45330.1"/>
    </source>
</evidence>
<sequence>MRIEPTIFKAYDIRGKYPAEINEFVAQRLGEALTAFFSKKNHKKKLKILVCRDVRNSSQPLKEALINGIISCGSDVWDAGTGTTPFFYFLMHTLKFDGGIMITASHNPPEYNGFKIRGRGGIPIFSGNGLEVIRNLVKRKPLLFDSMGMVTTAADYREKYIHFLAKNASIKRIKTVVDAGGGSTTFFLPELLNKFPKITYKPLFFEPDGAFKKHSPSPYLPASQKPIKEELKKGGYSFGAIFDGDGDRVIFFDEKGEMVRSEYILGIFVSEELKDKETNTFVLPVNTSRSVREYLKERGGKVVLSRVGNTFMHMAMRRARASLGAEMSGHFYFQKFFYADSGLFAWLKLAAILSKNPRPLSQLIKPFKRYIFSGEINFNIKDGRTVIKKVERKYQGEKISRLDGITVEFPDWWFNIRPSNTEPIVRLVLEAKTKELFDEKLIQVEKLIKG</sequence>
<comment type="similarity">
    <text evidence="2 7">Belongs to the phosphohexose mutase family.</text>
</comment>
<evidence type="ECO:0000256" key="3">
    <source>
        <dbReference type="ARBA" id="ARBA00022553"/>
    </source>
</evidence>
<comment type="cofactor">
    <cofactor evidence="1">
        <name>Mg(2+)</name>
        <dbReference type="ChEBI" id="CHEBI:18420"/>
    </cofactor>
</comment>
<keyword evidence="5 7" id="KW-0460">Magnesium</keyword>
<dbReference type="InterPro" id="IPR036900">
    <property type="entry name" value="A-D-PHexomutase_C_sf"/>
</dbReference>
<dbReference type="InterPro" id="IPR016066">
    <property type="entry name" value="A-D-PHexomutase_CS"/>
</dbReference>
<dbReference type="EMBL" id="CP066690">
    <property type="protein sequence ID" value="QQG45330.1"/>
    <property type="molecule type" value="Genomic_DNA"/>
</dbReference>
<feature type="domain" description="Alpha-D-phosphohexomutase C-terminal" evidence="8">
    <location>
        <begin position="375"/>
        <end position="438"/>
    </location>
</feature>
<dbReference type="Proteomes" id="UP000595618">
    <property type="component" value="Chromosome"/>
</dbReference>
<dbReference type="SUPFAM" id="SSF55957">
    <property type="entry name" value="Phosphoglucomutase, C-terminal domain"/>
    <property type="match status" value="1"/>
</dbReference>
<dbReference type="InterPro" id="IPR005846">
    <property type="entry name" value="A-D-PHexomutase_a/b/a-III"/>
</dbReference>
<evidence type="ECO:0000259" key="8">
    <source>
        <dbReference type="Pfam" id="PF00408"/>
    </source>
</evidence>
<dbReference type="PROSITE" id="PS00710">
    <property type="entry name" value="PGM_PMM"/>
    <property type="match status" value="1"/>
</dbReference>
<name>A0A7T5RKE5_9BACT</name>
<dbReference type="Gene3D" id="3.30.310.50">
    <property type="entry name" value="Alpha-D-phosphohexomutase, C-terminal domain"/>
    <property type="match status" value="1"/>
</dbReference>
<evidence type="ECO:0000313" key="13">
    <source>
        <dbReference type="Proteomes" id="UP000595618"/>
    </source>
</evidence>
<evidence type="ECO:0000256" key="6">
    <source>
        <dbReference type="ARBA" id="ARBA00023235"/>
    </source>
</evidence>
<dbReference type="InterPro" id="IPR005841">
    <property type="entry name" value="Alpha-D-phosphohexomutase_SF"/>
</dbReference>
<dbReference type="Pfam" id="PF02878">
    <property type="entry name" value="PGM_PMM_I"/>
    <property type="match status" value="1"/>
</dbReference>
<dbReference type="Gene3D" id="3.40.120.10">
    <property type="entry name" value="Alpha-D-Glucose-1,6-Bisphosphate, subunit A, domain 3"/>
    <property type="match status" value="3"/>
</dbReference>
<evidence type="ECO:0000259" key="9">
    <source>
        <dbReference type="Pfam" id="PF02878"/>
    </source>
</evidence>
<dbReference type="PANTHER" id="PTHR43771:SF1">
    <property type="entry name" value="PHOSPHOMANNOMUTASE"/>
    <property type="match status" value="1"/>
</dbReference>
<dbReference type="AlphaFoldDB" id="A0A7T5RKE5"/>
<keyword evidence="4 7" id="KW-0479">Metal-binding</keyword>
<dbReference type="PANTHER" id="PTHR43771">
    <property type="entry name" value="PHOSPHOMANNOMUTASE"/>
    <property type="match status" value="1"/>
</dbReference>
<dbReference type="InterPro" id="IPR005845">
    <property type="entry name" value="A-D-PHexomutase_a/b/a-II"/>
</dbReference>
<evidence type="ECO:0000256" key="2">
    <source>
        <dbReference type="ARBA" id="ARBA00010231"/>
    </source>
</evidence>
<keyword evidence="6" id="KW-0413">Isomerase</keyword>
<dbReference type="Pfam" id="PF00408">
    <property type="entry name" value="PGM_PMM_IV"/>
    <property type="match status" value="1"/>
</dbReference>
<evidence type="ECO:0000256" key="4">
    <source>
        <dbReference type="ARBA" id="ARBA00022723"/>
    </source>
</evidence>
<keyword evidence="3" id="KW-0597">Phosphoprotein</keyword>
<dbReference type="SUPFAM" id="SSF53738">
    <property type="entry name" value="Phosphoglucomutase, first 3 domains"/>
    <property type="match status" value="3"/>
</dbReference>
<dbReference type="GO" id="GO:0016868">
    <property type="term" value="F:intramolecular phosphotransferase activity"/>
    <property type="evidence" value="ECO:0007669"/>
    <property type="project" value="InterPro"/>
</dbReference>
<evidence type="ECO:0000256" key="7">
    <source>
        <dbReference type="RuleBase" id="RU004326"/>
    </source>
</evidence>
<dbReference type="Pfam" id="PF02879">
    <property type="entry name" value="PGM_PMM_II"/>
    <property type="match status" value="1"/>
</dbReference>